<evidence type="ECO:0008006" key="2">
    <source>
        <dbReference type="Google" id="ProtNLM"/>
    </source>
</evidence>
<protein>
    <recommendedName>
        <fullName evidence="2">Glycosyl hydrolase family 32 N-terminal domain-containing protein</fullName>
    </recommendedName>
</protein>
<dbReference type="PANTHER" id="PTHR35279:SF1">
    <property type="entry name" value="ARABINANASE_LEVANSUCRASE_INVERTASE"/>
    <property type="match status" value="1"/>
</dbReference>
<evidence type="ECO:0000313" key="1">
    <source>
        <dbReference type="EMBL" id="CAD8252494.1"/>
    </source>
</evidence>
<dbReference type="PANTHER" id="PTHR35279">
    <property type="match status" value="1"/>
</dbReference>
<organism evidence="1">
    <name type="scientific">Pinguiococcus pyrenoidosus</name>
    <dbReference type="NCBI Taxonomy" id="172671"/>
    <lineage>
        <taxon>Eukaryota</taxon>
        <taxon>Sar</taxon>
        <taxon>Stramenopiles</taxon>
        <taxon>Ochrophyta</taxon>
        <taxon>Pinguiophyceae</taxon>
        <taxon>Pinguiochrysidales</taxon>
        <taxon>Pinguiochrysidaceae</taxon>
        <taxon>Pinguiococcus</taxon>
    </lineage>
</organism>
<reference evidence="1" key="1">
    <citation type="submission" date="2021-01" db="EMBL/GenBank/DDBJ databases">
        <authorList>
            <person name="Corre E."/>
            <person name="Pelletier E."/>
            <person name="Niang G."/>
            <person name="Scheremetjew M."/>
            <person name="Finn R."/>
            <person name="Kale V."/>
            <person name="Holt S."/>
            <person name="Cochrane G."/>
            <person name="Meng A."/>
            <person name="Brown T."/>
            <person name="Cohen L."/>
        </authorList>
    </citation>
    <scope>NUCLEOTIDE SEQUENCE</scope>
    <source>
        <strain evidence="1">CCMP2078</strain>
    </source>
</reference>
<dbReference type="EMBL" id="HBEA01002682">
    <property type="protein sequence ID" value="CAD8252494.1"/>
    <property type="molecule type" value="Transcribed_RNA"/>
</dbReference>
<dbReference type="InterPro" id="IPR023296">
    <property type="entry name" value="Glyco_hydro_beta-prop_sf"/>
</dbReference>
<accession>A0A7R9U2K4</accession>
<proteinExistence type="predicted"/>
<gene>
    <name evidence="1" type="ORF">PPYR1160_LOCUS1986</name>
</gene>
<dbReference type="Gene3D" id="2.115.10.20">
    <property type="entry name" value="Glycosyl hydrolase domain, family 43"/>
    <property type="match status" value="3"/>
</dbReference>
<name>A0A7R9U2K4_9STRA</name>
<dbReference type="AlphaFoldDB" id="A0A7R9U2K4"/>
<dbReference type="SUPFAM" id="SSF75005">
    <property type="entry name" value="Arabinanase/levansucrase/invertase"/>
    <property type="match status" value="1"/>
</dbReference>
<sequence length="426" mass="45965">MSKSSRIGATRVGTEPGLDASAPVVCMAMVRMLRLAAVLLAGGLPSACGFARQASRMSMSAIAGKGFVFAPGEDTLDSKAVGMPVVHRYKRGDRPTGERWVMWYQGRGDDIEDDLMPLSTGRILRAESDDGIHWNRVTDNDGVVLDRNEEEWWSFDTAHLGLGDVTMVANEDSSLVDWTDKGGSTAYFMYTYGGDWLETRPGLKGAKMKIGVAVSQDGINWSRIEGDGPNGEALPVGEEGDWDSLYVGWPQVLPCVTSDKEFSMYYCSFDAIEKKHCIGMAVGTDGVKWTKKGKIFSGTGAPGAFDEGGVSRRHIIRGISGGYRMWYEGVSKDGVHSIGYATSEDGIAWTPSGDKPVFEPSADSEAWDAGGVSSPRIVRMGDESLRMYYVGYASPDREEGGNGKPKKGAIGVAVNLSGDGVTWERV</sequence>